<name>A0A892IH64_9BURK</name>
<dbReference type="AlphaFoldDB" id="A0A892IH64"/>
<gene>
    <name evidence="2" type="ORF">I6K02_19555</name>
</gene>
<evidence type="ECO:0000256" key="1">
    <source>
        <dbReference type="SAM" id="MobiDB-lite"/>
    </source>
</evidence>
<dbReference type="GeneID" id="93130484"/>
<feature type="region of interest" description="Disordered" evidence="1">
    <location>
        <begin position="1"/>
        <end position="24"/>
    </location>
</feature>
<protein>
    <submittedName>
        <fullName evidence="2">Uncharacterized protein</fullName>
    </submittedName>
</protein>
<sequence>MSAGRAHSTAARSGKSSVTTESTRTVRSIRCKHFTAARQTIRTSRFARRPRHVSLVAIPFPGALIVADIDAVFTTGAPLRDAPIEGKAFPEVKPYNVISVYGERGRAIDANAQGGAKFLEGNPSDPTHVGNYQLDENGRADLHLYFDYTDGHSRRIANLDSATVTVGYSNDLGDQTKPLQPVFSPYQRESTNTVILGFANTSEAPANGDSTMPTPCTVYVCVDTAMYKNVTSVRFAITNAEQGKVWIDDGSGQKPTWIDSPLAQGTSSTSVDILSNTAQKAWTVEISTQAPFDSAHVTVKFVEPPATPHR</sequence>
<evidence type="ECO:0000313" key="3">
    <source>
        <dbReference type="Proteomes" id="UP000625568"/>
    </source>
</evidence>
<proteinExistence type="predicted"/>
<dbReference type="RefSeq" id="WP_123806729.1">
    <property type="nucleotide sequence ID" value="NZ_CP033838.1"/>
</dbReference>
<evidence type="ECO:0000313" key="2">
    <source>
        <dbReference type="EMBL" id="QRO80517.1"/>
    </source>
</evidence>
<accession>A0A892IH64</accession>
<keyword evidence="3" id="KW-1185">Reference proteome</keyword>
<dbReference type="EMBL" id="CP069483">
    <property type="protein sequence ID" value="QRO80517.1"/>
    <property type="molecule type" value="Genomic_DNA"/>
</dbReference>
<reference evidence="2 3" key="1">
    <citation type="submission" date="2021-02" db="EMBL/GenBank/DDBJ databases">
        <title>FDA dAtabase for Regulatory Grade micrObial Sequences (FDA-ARGOS): Supporting development and validation of Infectious Disease Dx tests.</title>
        <authorList>
            <person name="Minogue T."/>
            <person name="Wolcott M."/>
            <person name="Wasieloski L."/>
            <person name="Aguilar W."/>
            <person name="Moore D."/>
            <person name="Jaissle J."/>
            <person name="Tallon L."/>
            <person name="Sadzewicz L."/>
            <person name="Zhao X."/>
            <person name="Boylan J."/>
            <person name="Ott S."/>
            <person name="Bowen H."/>
            <person name="Vavikolanu K."/>
            <person name="Mehta A."/>
            <person name="Aluvathingal J."/>
            <person name="Nadendla S."/>
            <person name="Yan Y."/>
            <person name="Sichtig H."/>
        </authorList>
    </citation>
    <scope>NUCLEOTIDE SEQUENCE [LARGE SCALE GENOMIC DNA]</scope>
    <source>
        <strain evidence="2 3">FDAARGOS_1272</strain>
    </source>
</reference>
<organism evidence="2 3">
    <name type="scientific">Burkholderia dolosa</name>
    <dbReference type="NCBI Taxonomy" id="152500"/>
    <lineage>
        <taxon>Bacteria</taxon>
        <taxon>Pseudomonadati</taxon>
        <taxon>Pseudomonadota</taxon>
        <taxon>Betaproteobacteria</taxon>
        <taxon>Burkholderiales</taxon>
        <taxon>Burkholderiaceae</taxon>
        <taxon>Burkholderia</taxon>
        <taxon>Burkholderia cepacia complex</taxon>
    </lineage>
</organism>
<dbReference type="Proteomes" id="UP000625568">
    <property type="component" value="Chromosome 2"/>
</dbReference>